<dbReference type="OrthoDB" id="10260089at2759"/>
<accession>A0A4Z1T0N0</accession>
<gene>
    <name evidence="3" type="ORF">GMRT_14503</name>
</gene>
<sequence length="471" mass="54529">MSFDILGEMEVNIPKEPIMPISASSRARDITPVPIGAILNNSTRRPVTRQDTPGNAKILHMKRAPLEENPAAQRAHSMRALYPTIPQKSESSNRPTRVPVSTHTIDEILHRTAQTTTAVDYEITLDEKAALLPLLEKREKLAREQFTAGNREFLEYREPYDNTQAQLQLEEIALHDRLIKEDDARNMAEARKLNERAMDEFLRETFLAEEAAHKKKANFIREVVDFERRQAEFREQREAQERAEFIEARDAARQYFVDRARQEVETLKKMQKDASENAAIVKKSIEEKKEARRQEILEERLLEQYAGPSDNVEAMRVHDQMIRSFIQAAEAEAKAQSQARLDAQKLSFEKEKDEVRELSVLIRTAVAEDNERRRLEAAQLRDAYNSDLQKKREEGEQEVMKEYAEYKELEARVTVEQAQDEARKMAARRHEVETTKKNLQESKQATNINARFNDLLAKILEYESQPTTASN</sequence>
<evidence type="ECO:0000313" key="3">
    <source>
        <dbReference type="EMBL" id="TNJ29258.1"/>
    </source>
</evidence>
<dbReference type="EMBL" id="VDLU01000001">
    <property type="protein sequence ID" value="TNJ29258.1"/>
    <property type="molecule type" value="Genomic_DNA"/>
</dbReference>
<dbReference type="VEuPathDB" id="GiardiaDB:GMRT_14503"/>
<feature type="compositionally biased region" description="Basic and acidic residues" evidence="2">
    <location>
        <begin position="420"/>
        <end position="440"/>
    </location>
</feature>
<organism evidence="3 4">
    <name type="scientific">Giardia muris</name>
    <dbReference type="NCBI Taxonomy" id="5742"/>
    <lineage>
        <taxon>Eukaryota</taxon>
        <taxon>Metamonada</taxon>
        <taxon>Diplomonadida</taxon>
        <taxon>Hexamitidae</taxon>
        <taxon>Giardiinae</taxon>
        <taxon>Giardia</taxon>
    </lineage>
</organism>
<reference evidence="3 4" key="1">
    <citation type="submission" date="2019-05" db="EMBL/GenBank/DDBJ databases">
        <title>The compact genome of Giardia muris reveals important steps in the evolution of intestinal protozoan parasites.</title>
        <authorList>
            <person name="Xu F."/>
            <person name="Jimenez-Gonzalez A."/>
            <person name="Einarsson E."/>
            <person name="Astvaldsson A."/>
            <person name="Peirasmaki D."/>
            <person name="Eckmann L."/>
            <person name="Andersson J.O."/>
            <person name="Svard S.G."/>
            <person name="Jerlstrom-Hultqvist J."/>
        </authorList>
    </citation>
    <scope>NUCLEOTIDE SEQUENCE [LARGE SCALE GENOMIC DNA]</scope>
    <source>
        <strain evidence="3 4">Roberts-Thomson</strain>
    </source>
</reference>
<evidence type="ECO:0000256" key="2">
    <source>
        <dbReference type="SAM" id="MobiDB-lite"/>
    </source>
</evidence>
<proteinExistence type="predicted"/>
<feature type="coiled-coil region" evidence="1">
    <location>
        <begin position="180"/>
        <end position="277"/>
    </location>
</feature>
<evidence type="ECO:0000256" key="1">
    <source>
        <dbReference type="SAM" id="Coils"/>
    </source>
</evidence>
<protein>
    <submittedName>
        <fullName evidence="3">Uncharacterized protein</fullName>
    </submittedName>
</protein>
<comment type="caution">
    <text evidence="3">The sequence shown here is derived from an EMBL/GenBank/DDBJ whole genome shotgun (WGS) entry which is preliminary data.</text>
</comment>
<name>A0A4Z1T0N0_GIAMU</name>
<keyword evidence="4" id="KW-1185">Reference proteome</keyword>
<keyword evidence="1" id="KW-0175">Coiled coil</keyword>
<dbReference type="Proteomes" id="UP000315496">
    <property type="component" value="Chromosome 1"/>
</dbReference>
<evidence type="ECO:0000313" key="4">
    <source>
        <dbReference type="Proteomes" id="UP000315496"/>
    </source>
</evidence>
<dbReference type="AlphaFoldDB" id="A0A4Z1T0N0"/>
<feature type="region of interest" description="Disordered" evidence="2">
    <location>
        <begin position="420"/>
        <end position="445"/>
    </location>
</feature>